<protein>
    <submittedName>
        <fullName evidence="1">Uncharacterized protein</fullName>
    </submittedName>
</protein>
<organism evidence="1 2">
    <name type="scientific">Nocardia otitidiscaviarum</name>
    <dbReference type="NCBI Taxonomy" id="1823"/>
    <lineage>
        <taxon>Bacteria</taxon>
        <taxon>Bacillati</taxon>
        <taxon>Actinomycetota</taxon>
        <taxon>Actinomycetes</taxon>
        <taxon>Mycobacteriales</taxon>
        <taxon>Nocardiaceae</taxon>
        <taxon>Nocardia</taxon>
    </lineage>
</organism>
<dbReference type="Proteomes" id="UP000255467">
    <property type="component" value="Unassembled WGS sequence"/>
</dbReference>
<dbReference type="RefSeq" id="WP_039819059.1">
    <property type="nucleotide sequence ID" value="NZ_UGRY01000008.1"/>
</dbReference>
<evidence type="ECO:0000313" key="2">
    <source>
        <dbReference type="Proteomes" id="UP000255467"/>
    </source>
</evidence>
<dbReference type="EMBL" id="UGRY01000008">
    <property type="protein sequence ID" value="SUD49528.1"/>
    <property type="molecule type" value="Genomic_DNA"/>
</dbReference>
<dbReference type="AlphaFoldDB" id="A0A379JLZ5"/>
<keyword evidence="2" id="KW-1185">Reference proteome</keyword>
<proteinExistence type="predicted"/>
<name>A0A379JLZ5_9NOCA</name>
<evidence type="ECO:0000313" key="1">
    <source>
        <dbReference type="EMBL" id="SUD49528.1"/>
    </source>
</evidence>
<accession>A0A379JLZ5</accession>
<dbReference type="OrthoDB" id="4549131at2"/>
<sequence length="313" mass="34476">MTTSLPFAVTVQPDNFTQLDDLARRTYGAPLHPESLTHAQAWRIVAALLPAYRADRELRVTYEGRTLSAATDGDAARHVVEKFARDAAPRADDDRPLRLTVAPTLWQRLTGARPVVMCWAPPTADSGPAADDQDAAEHRYEDHGKIYFYFAEGRWHLDSTSLDGYPLDGLGSLDCTYGGCPDRCTTCKTPEATAEREQADATPLPTGREVLDMLAEWYGYTLVRTDRTAEAARADQLLADFRADVRAIEDHTARYTDEPGSDQDAAVTARYADARAELYEHATETAERLHALASAGHLPKAWTTARTAQVVAD</sequence>
<gene>
    <name evidence="1" type="ORF">NCTC1934_06882</name>
</gene>
<reference evidence="1 2" key="1">
    <citation type="submission" date="2018-06" db="EMBL/GenBank/DDBJ databases">
        <authorList>
            <consortium name="Pathogen Informatics"/>
            <person name="Doyle S."/>
        </authorList>
    </citation>
    <scope>NUCLEOTIDE SEQUENCE [LARGE SCALE GENOMIC DNA]</scope>
    <source>
        <strain evidence="1 2">NCTC1934</strain>
    </source>
</reference>